<dbReference type="AlphaFoldDB" id="A0AA41WCT6"/>
<dbReference type="PANTHER" id="PTHR42709:SF6">
    <property type="entry name" value="UNDECAPRENYL PHOSPHATE TRANSPORTER A"/>
    <property type="match status" value="1"/>
</dbReference>
<keyword evidence="3 6" id="KW-0812">Transmembrane</keyword>
<name>A0AA41WCT6_9BACT</name>
<comment type="caution">
    <text evidence="8">The sequence shown here is derived from an EMBL/GenBank/DDBJ whole genome shotgun (WGS) entry which is preliminary data.</text>
</comment>
<comment type="subcellular location">
    <subcellularLocation>
        <location evidence="1">Cell membrane</location>
        <topology evidence="1">Multi-pass membrane protein</topology>
    </subcellularLocation>
</comment>
<keyword evidence="9" id="KW-1185">Reference proteome</keyword>
<evidence type="ECO:0000256" key="3">
    <source>
        <dbReference type="ARBA" id="ARBA00022692"/>
    </source>
</evidence>
<evidence type="ECO:0000256" key="6">
    <source>
        <dbReference type="SAM" id="Phobius"/>
    </source>
</evidence>
<dbReference type="EMBL" id="JAMSLR010000001">
    <property type="protein sequence ID" value="MCM8747635.1"/>
    <property type="molecule type" value="Genomic_DNA"/>
</dbReference>
<dbReference type="RefSeq" id="WP_284055420.1">
    <property type="nucleotide sequence ID" value="NZ_JAMSLR010000001.1"/>
</dbReference>
<proteinExistence type="predicted"/>
<reference evidence="8" key="1">
    <citation type="submission" date="2022-06" db="EMBL/GenBank/DDBJ databases">
        <title>CFH 74404 Thermomicrobiaceae sp.</title>
        <authorList>
            <person name="Ming H."/>
            <person name="Li W.-J."/>
            <person name="Zhao Z."/>
        </authorList>
    </citation>
    <scope>NUCLEOTIDE SEQUENCE</scope>
    <source>
        <strain evidence="8">CFH 74404</strain>
    </source>
</reference>
<accession>A0AA41WCT6</accession>
<dbReference type="InterPro" id="IPR032816">
    <property type="entry name" value="VTT_dom"/>
</dbReference>
<feature type="transmembrane region" description="Helical" evidence="6">
    <location>
        <begin position="171"/>
        <end position="192"/>
    </location>
</feature>
<dbReference type="InterPro" id="IPR051311">
    <property type="entry name" value="DedA_domain"/>
</dbReference>
<evidence type="ECO:0000256" key="4">
    <source>
        <dbReference type="ARBA" id="ARBA00022989"/>
    </source>
</evidence>
<keyword evidence="2" id="KW-1003">Cell membrane</keyword>
<feature type="transmembrane region" description="Helical" evidence="6">
    <location>
        <begin position="12"/>
        <end position="30"/>
    </location>
</feature>
<feature type="transmembrane region" description="Helical" evidence="6">
    <location>
        <begin position="136"/>
        <end position="159"/>
    </location>
</feature>
<dbReference type="PANTHER" id="PTHR42709">
    <property type="entry name" value="ALKALINE PHOSPHATASE LIKE PROTEIN"/>
    <property type="match status" value="1"/>
</dbReference>
<sequence length="202" mass="22096">MSDWVLEILVALGYLGLAILLVIENVFPPIPSEAVLPLAGFLASRGYMSLWGAIIAATIGSCAGALILYSLGRWGGRTLVLRYGHILRIDASLLARAEGWFARWGDWVVLGARVVPIARSVVSVPAGTMRMSPIRFTVLTAAGSGVWNTMLIGAGWLLGENWERVSRWIETYSDLAVLLLLAALGFGLYLLARRRRERQCEL</sequence>
<protein>
    <submittedName>
        <fullName evidence="8">DedA family protein</fullName>
    </submittedName>
</protein>
<feature type="transmembrane region" description="Helical" evidence="6">
    <location>
        <begin position="50"/>
        <end position="72"/>
    </location>
</feature>
<evidence type="ECO:0000256" key="2">
    <source>
        <dbReference type="ARBA" id="ARBA00022475"/>
    </source>
</evidence>
<evidence type="ECO:0000259" key="7">
    <source>
        <dbReference type="Pfam" id="PF09335"/>
    </source>
</evidence>
<evidence type="ECO:0000313" key="9">
    <source>
        <dbReference type="Proteomes" id="UP001165306"/>
    </source>
</evidence>
<dbReference type="Pfam" id="PF09335">
    <property type="entry name" value="VTT_dom"/>
    <property type="match status" value="1"/>
</dbReference>
<feature type="domain" description="VTT" evidence="7">
    <location>
        <begin position="30"/>
        <end position="156"/>
    </location>
</feature>
<keyword evidence="5 6" id="KW-0472">Membrane</keyword>
<evidence type="ECO:0000256" key="1">
    <source>
        <dbReference type="ARBA" id="ARBA00004651"/>
    </source>
</evidence>
<dbReference type="Proteomes" id="UP001165306">
    <property type="component" value="Unassembled WGS sequence"/>
</dbReference>
<organism evidence="8 9">
    <name type="scientific">Thermalbibacter longus</name>
    <dbReference type="NCBI Taxonomy" id="2951981"/>
    <lineage>
        <taxon>Bacteria</taxon>
        <taxon>Pseudomonadati</taxon>
        <taxon>Thermomicrobiota</taxon>
        <taxon>Thermomicrobia</taxon>
        <taxon>Thermomicrobiales</taxon>
        <taxon>Thermomicrobiaceae</taxon>
        <taxon>Thermalbibacter</taxon>
    </lineage>
</organism>
<keyword evidence="4 6" id="KW-1133">Transmembrane helix</keyword>
<dbReference type="GO" id="GO:0005886">
    <property type="term" value="C:plasma membrane"/>
    <property type="evidence" value="ECO:0007669"/>
    <property type="project" value="UniProtKB-SubCell"/>
</dbReference>
<evidence type="ECO:0000313" key="8">
    <source>
        <dbReference type="EMBL" id="MCM8747635.1"/>
    </source>
</evidence>
<gene>
    <name evidence="8" type="ORF">NET02_00585</name>
</gene>
<evidence type="ECO:0000256" key="5">
    <source>
        <dbReference type="ARBA" id="ARBA00023136"/>
    </source>
</evidence>